<keyword evidence="3" id="KW-1185">Reference proteome</keyword>
<name>A0A8J2PDE0_9HEXA</name>
<feature type="compositionally biased region" description="Basic and acidic residues" evidence="1">
    <location>
        <begin position="52"/>
        <end position="80"/>
    </location>
</feature>
<proteinExistence type="predicted"/>
<dbReference type="EMBL" id="CAJVCH010240738">
    <property type="protein sequence ID" value="CAG7732951.1"/>
    <property type="molecule type" value="Genomic_DNA"/>
</dbReference>
<feature type="compositionally biased region" description="Basic and acidic residues" evidence="1">
    <location>
        <begin position="1"/>
        <end position="12"/>
    </location>
</feature>
<evidence type="ECO:0000256" key="1">
    <source>
        <dbReference type="SAM" id="MobiDB-lite"/>
    </source>
</evidence>
<protein>
    <submittedName>
        <fullName evidence="2">Uncharacterized protein</fullName>
    </submittedName>
</protein>
<feature type="non-terminal residue" evidence="2">
    <location>
        <position position="80"/>
    </location>
</feature>
<feature type="non-terminal residue" evidence="2">
    <location>
        <position position="1"/>
    </location>
</feature>
<evidence type="ECO:0000313" key="2">
    <source>
        <dbReference type="EMBL" id="CAG7732951.1"/>
    </source>
</evidence>
<comment type="caution">
    <text evidence="2">The sequence shown here is derived from an EMBL/GenBank/DDBJ whole genome shotgun (WGS) entry which is preliminary data.</text>
</comment>
<reference evidence="2" key="1">
    <citation type="submission" date="2021-06" db="EMBL/GenBank/DDBJ databases">
        <authorList>
            <person name="Hodson N. C."/>
            <person name="Mongue J. A."/>
            <person name="Jaron S. K."/>
        </authorList>
    </citation>
    <scope>NUCLEOTIDE SEQUENCE</scope>
</reference>
<dbReference type="Proteomes" id="UP000708208">
    <property type="component" value="Unassembled WGS sequence"/>
</dbReference>
<evidence type="ECO:0000313" key="3">
    <source>
        <dbReference type="Proteomes" id="UP000708208"/>
    </source>
</evidence>
<sequence>PDKDAKDDKGSKAADSQATSSQGNGRKGGWHKNRFQRNKGKSNFHKNGNDGNKQDKLNDKGQKSDSKKFTFDRNKAKVNL</sequence>
<organism evidence="2 3">
    <name type="scientific">Allacma fusca</name>
    <dbReference type="NCBI Taxonomy" id="39272"/>
    <lineage>
        <taxon>Eukaryota</taxon>
        <taxon>Metazoa</taxon>
        <taxon>Ecdysozoa</taxon>
        <taxon>Arthropoda</taxon>
        <taxon>Hexapoda</taxon>
        <taxon>Collembola</taxon>
        <taxon>Symphypleona</taxon>
        <taxon>Sminthuridae</taxon>
        <taxon>Allacma</taxon>
    </lineage>
</organism>
<feature type="region of interest" description="Disordered" evidence="1">
    <location>
        <begin position="1"/>
        <end position="80"/>
    </location>
</feature>
<accession>A0A8J2PDE0</accession>
<feature type="compositionally biased region" description="Basic residues" evidence="1">
    <location>
        <begin position="28"/>
        <end position="44"/>
    </location>
</feature>
<dbReference type="AlphaFoldDB" id="A0A8J2PDE0"/>
<gene>
    <name evidence="2" type="ORF">AFUS01_LOCUS21429</name>
</gene>